<dbReference type="AlphaFoldDB" id="A0A6J6WVQ2"/>
<keyword evidence="2" id="KW-0547">Nucleotide-binding</keyword>
<evidence type="ECO:0000259" key="11">
    <source>
        <dbReference type="PROSITE" id="PS50162"/>
    </source>
</evidence>
<proteinExistence type="inferred from homology"/>
<evidence type="ECO:0000256" key="8">
    <source>
        <dbReference type="ARBA" id="ARBA00023016"/>
    </source>
</evidence>
<keyword evidence="10" id="KW-0234">DNA repair</keyword>
<keyword evidence="1" id="KW-0479">Metal-binding</keyword>
<evidence type="ECO:0000256" key="9">
    <source>
        <dbReference type="ARBA" id="ARBA00023125"/>
    </source>
</evidence>
<reference evidence="12" key="1">
    <citation type="submission" date="2020-05" db="EMBL/GenBank/DDBJ databases">
        <authorList>
            <person name="Chiriac C."/>
            <person name="Salcher M."/>
            <person name="Ghai R."/>
            <person name="Kavagutti S V."/>
        </authorList>
    </citation>
    <scope>NUCLEOTIDE SEQUENCE</scope>
</reference>
<evidence type="ECO:0000313" key="12">
    <source>
        <dbReference type="EMBL" id="CAB4787284.1"/>
    </source>
</evidence>
<dbReference type="PANTHER" id="PTHR32472">
    <property type="entry name" value="DNA REPAIR PROTEIN RADA"/>
    <property type="match status" value="1"/>
</dbReference>
<dbReference type="SUPFAM" id="SSF52540">
    <property type="entry name" value="P-loop containing nucleoside triphosphate hydrolases"/>
    <property type="match status" value="1"/>
</dbReference>
<dbReference type="CDD" id="cd01121">
    <property type="entry name" value="RadA_SMS_N"/>
    <property type="match status" value="1"/>
</dbReference>
<keyword evidence="8" id="KW-0346">Stress response</keyword>
<evidence type="ECO:0000256" key="4">
    <source>
        <dbReference type="ARBA" id="ARBA00022771"/>
    </source>
</evidence>
<dbReference type="InterPro" id="IPR003593">
    <property type="entry name" value="AAA+_ATPase"/>
</dbReference>
<dbReference type="Pfam" id="PF13481">
    <property type="entry name" value="AAA_25"/>
    <property type="match status" value="1"/>
</dbReference>
<accession>A0A6J6WVQ2</accession>
<dbReference type="Gene3D" id="3.30.230.10">
    <property type="match status" value="1"/>
</dbReference>
<protein>
    <submittedName>
        <fullName evidence="12">Unannotated protein</fullName>
    </submittedName>
</protein>
<dbReference type="InterPro" id="IPR004504">
    <property type="entry name" value="DNA_repair_RadA"/>
</dbReference>
<dbReference type="SUPFAM" id="SSF54211">
    <property type="entry name" value="Ribosomal protein S5 domain 2-like"/>
    <property type="match status" value="1"/>
</dbReference>
<dbReference type="GO" id="GO:0005524">
    <property type="term" value="F:ATP binding"/>
    <property type="evidence" value="ECO:0007669"/>
    <property type="project" value="UniProtKB-KW"/>
</dbReference>
<dbReference type="Pfam" id="PF18073">
    <property type="entry name" value="Zn_ribbon_LapB"/>
    <property type="match status" value="1"/>
</dbReference>
<dbReference type="EMBL" id="CAEZZP010000169">
    <property type="protein sequence ID" value="CAB4787284.1"/>
    <property type="molecule type" value="Genomic_DNA"/>
</dbReference>
<dbReference type="GO" id="GO:0003684">
    <property type="term" value="F:damaged DNA binding"/>
    <property type="evidence" value="ECO:0007669"/>
    <property type="project" value="InterPro"/>
</dbReference>
<dbReference type="Gene3D" id="3.40.50.300">
    <property type="entry name" value="P-loop containing nucleotide triphosphate hydrolases"/>
    <property type="match status" value="1"/>
</dbReference>
<dbReference type="GO" id="GO:0140664">
    <property type="term" value="F:ATP-dependent DNA damage sensor activity"/>
    <property type="evidence" value="ECO:0007669"/>
    <property type="project" value="InterPro"/>
</dbReference>
<dbReference type="GO" id="GO:0004176">
    <property type="term" value="F:ATP-dependent peptidase activity"/>
    <property type="evidence" value="ECO:0007669"/>
    <property type="project" value="InterPro"/>
</dbReference>
<dbReference type="GO" id="GO:0000725">
    <property type="term" value="P:recombinational repair"/>
    <property type="evidence" value="ECO:0007669"/>
    <property type="project" value="TreeGrafter"/>
</dbReference>
<dbReference type="NCBIfam" id="TIGR00416">
    <property type="entry name" value="sms"/>
    <property type="match status" value="1"/>
</dbReference>
<evidence type="ECO:0000256" key="3">
    <source>
        <dbReference type="ARBA" id="ARBA00022763"/>
    </source>
</evidence>
<keyword evidence="7" id="KW-0067">ATP-binding</keyword>
<dbReference type="GO" id="GO:0005829">
    <property type="term" value="C:cytosol"/>
    <property type="evidence" value="ECO:0007669"/>
    <property type="project" value="TreeGrafter"/>
</dbReference>
<dbReference type="InterPro" id="IPR014721">
    <property type="entry name" value="Ribsml_uS5_D2-typ_fold_subgr"/>
</dbReference>
<feature type="domain" description="RecA family profile 1" evidence="11">
    <location>
        <begin position="70"/>
        <end position="216"/>
    </location>
</feature>
<keyword evidence="3" id="KW-0227">DNA damage</keyword>
<dbReference type="GO" id="GO:0008270">
    <property type="term" value="F:zinc ion binding"/>
    <property type="evidence" value="ECO:0007669"/>
    <property type="project" value="UniProtKB-KW"/>
</dbReference>
<keyword evidence="4" id="KW-0863">Zinc-finger</keyword>
<keyword evidence="6" id="KW-0862">Zinc</keyword>
<dbReference type="Pfam" id="PF05362">
    <property type="entry name" value="Lon_C"/>
    <property type="match status" value="1"/>
</dbReference>
<evidence type="ECO:0000256" key="6">
    <source>
        <dbReference type="ARBA" id="ARBA00022833"/>
    </source>
</evidence>
<dbReference type="InterPro" id="IPR041166">
    <property type="entry name" value="Rubredoxin_2"/>
</dbReference>
<evidence type="ECO:0000256" key="1">
    <source>
        <dbReference type="ARBA" id="ARBA00022723"/>
    </source>
</evidence>
<dbReference type="InterPro" id="IPR027417">
    <property type="entry name" value="P-loop_NTPase"/>
</dbReference>
<evidence type="ECO:0000256" key="5">
    <source>
        <dbReference type="ARBA" id="ARBA00022801"/>
    </source>
</evidence>
<dbReference type="GO" id="GO:0006508">
    <property type="term" value="P:proteolysis"/>
    <property type="evidence" value="ECO:0007669"/>
    <property type="project" value="InterPro"/>
</dbReference>
<evidence type="ECO:0000256" key="2">
    <source>
        <dbReference type="ARBA" id="ARBA00022741"/>
    </source>
</evidence>
<organism evidence="12">
    <name type="scientific">freshwater metagenome</name>
    <dbReference type="NCBI Taxonomy" id="449393"/>
    <lineage>
        <taxon>unclassified sequences</taxon>
        <taxon>metagenomes</taxon>
        <taxon>ecological metagenomes</taxon>
    </lineage>
</organism>
<dbReference type="InterPro" id="IPR020588">
    <property type="entry name" value="RecA_ATP-bd"/>
</dbReference>
<dbReference type="InterPro" id="IPR008269">
    <property type="entry name" value="Lon_proteolytic"/>
</dbReference>
<dbReference type="HAMAP" id="MF_01498">
    <property type="entry name" value="RadA_bact"/>
    <property type="match status" value="1"/>
</dbReference>
<dbReference type="PROSITE" id="PS50162">
    <property type="entry name" value="RECA_2"/>
    <property type="match status" value="1"/>
</dbReference>
<dbReference type="PANTHER" id="PTHR32472:SF10">
    <property type="entry name" value="DNA REPAIR PROTEIN RADA-LIKE PROTEIN"/>
    <property type="match status" value="1"/>
</dbReference>
<sequence>MARLRLVYNCSDCGASYPKWTGKCTACGSWNSLVEDVEDPNANSIASLAAGMSLVPAGTPQLIGEVDTTHGSPRSTGIGELDRVLGGGLVPGSVTLLGGEPGIGKSTLLLQALAAWPGRTLYVSAEESAQQVRMRAERLDAVRPDLWLLAETVLPHVIRTMDELQPELVIIDSIQTMIDPELGSSPGSVVQVRGCAHKLVMEAKRRNVPVILVGHVTKEGGLAGPRVLEHVVDTVLQFEGDRHHALRLLRASKHRFGPTTELGLFEMVEKGLQGVPDPSALFLADRQTGIAGSVVVPTLEGQRPLMVELQVLTNEVKGETPPRRSAQGLDNNRLSMLLAVLGQRLMQPVGKNDVYASVVGGVKITEPGSDLGLCLAVLSALSDQPIRPDVVAFGEVGLGGEVRQVPHASRRLAEAARLGFSTAIVPAKSPEVDANIKLVRVNTVREAMKALGLTGKVPKRTDNF</sequence>
<keyword evidence="9" id="KW-0238">DNA-binding</keyword>
<evidence type="ECO:0000256" key="10">
    <source>
        <dbReference type="ARBA" id="ARBA00023204"/>
    </source>
</evidence>
<dbReference type="InterPro" id="IPR020568">
    <property type="entry name" value="Ribosomal_Su5_D2-typ_SF"/>
</dbReference>
<name>A0A6J6WVQ2_9ZZZZ</name>
<keyword evidence="5" id="KW-0378">Hydrolase</keyword>
<dbReference type="SMART" id="SM00382">
    <property type="entry name" value="AAA"/>
    <property type="match status" value="1"/>
</dbReference>
<dbReference type="FunFam" id="3.40.50.300:FF:000050">
    <property type="entry name" value="DNA repair protein RadA"/>
    <property type="match status" value="1"/>
</dbReference>
<dbReference type="PRINTS" id="PR01874">
    <property type="entry name" value="DNAREPAIRADA"/>
</dbReference>
<gene>
    <name evidence="12" type="ORF">UFOPK2880_01791</name>
</gene>
<dbReference type="GO" id="GO:0004252">
    <property type="term" value="F:serine-type endopeptidase activity"/>
    <property type="evidence" value="ECO:0007669"/>
    <property type="project" value="InterPro"/>
</dbReference>
<evidence type="ECO:0000256" key="7">
    <source>
        <dbReference type="ARBA" id="ARBA00022840"/>
    </source>
</evidence>